<dbReference type="EMBL" id="CAJNOC010000768">
    <property type="protein sequence ID" value="CAF0801056.1"/>
    <property type="molecule type" value="Genomic_DNA"/>
</dbReference>
<proteinExistence type="predicted"/>
<evidence type="ECO:0000313" key="1">
    <source>
        <dbReference type="EMBL" id="CAF0801056.1"/>
    </source>
</evidence>
<protein>
    <submittedName>
        <fullName evidence="1">Uncharacterized protein</fullName>
    </submittedName>
</protein>
<evidence type="ECO:0000313" key="2">
    <source>
        <dbReference type="Proteomes" id="UP000663879"/>
    </source>
</evidence>
<accession>A0A813SKI7</accession>
<comment type="caution">
    <text evidence="1">The sequence shown here is derived from an EMBL/GenBank/DDBJ whole genome shotgun (WGS) entry which is preliminary data.</text>
</comment>
<gene>
    <name evidence="1" type="ORF">OXX778_LOCUS6469</name>
</gene>
<sequence>MDYSSNVNSNIGESADNNDLVNFVEKSTRICKRFYKKTNTTKCSSTLIDLLLHNGDLVDETDQLFKKKESTVLKEISCRNLSSENLLKINSAIEKIDFKQIRIFDVINYKWKFVKEEITKVMDEIAPIRKITLKNPNQFAWYDDDLMRLKHQKDSSYKQYVRSNSLIDKEIYDKFNISIKKLNEDKLIDYFKDKPINDFKSSKKFRQYYSSKIKIKSEKSNSNPISHVKYNGKSSEDKTDLCNIFNVFFTSISSSSECSKSEASDFIEKEITTIPSQSGPGIIEIPTKIFKSSSVKLRTTLAYLFKYAVLTNNIPNEWKAAVVTPLFKKKGSSEDLNSYGGISIHNNNFISGTNMDLELITVVNLHSMK</sequence>
<dbReference type="AlphaFoldDB" id="A0A813SKI7"/>
<name>A0A813SKI7_9BILA</name>
<organism evidence="1 2">
    <name type="scientific">Brachionus calyciflorus</name>
    <dbReference type="NCBI Taxonomy" id="104777"/>
    <lineage>
        <taxon>Eukaryota</taxon>
        <taxon>Metazoa</taxon>
        <taxon>Spiralia</taxon>
        <taxon>Gnathifera</taxon>
        <taxon>Rotifera</taxon>
        <taxon>Eurotatoria</taxon>
        <taxon>Monogononta</taxon>
        <taxon>Pseudotrocha</taxon>
        <taxon>Ploima</taxon>
        <taxon>Brachionidae</taxon>
        <taxon>Brachionus</taxon>
    </lineage>
</organism>
<dbReference type="Proteomes" id="UP000663879">
    <property type="component" value="Unassembled WGS sequence"/>
</dbReference>
<keyword evidence="2" id="KW-1185">Reference proteome</keyword>
<dbReference type="PANTHER" id="PTHR33395">
    <property type="entry name" value="TRANSCRIPTASE, PUTATIVE-RELATED-RELATED"/>
    <property type="match status" value="1"/>
</dbReference>
<dbReference type="PANTHER" id="PTHR33395:SF22">
    <property type="entry name" value="REVERSE TRANSCRIPTASE DOMAIN-CONTAINING PROTEIN"/>
    <property type="match status" value="1"/>
</dbReference>
<reference evidence="1" key="1">
    <citation type="submission" date="2021-02" db="EMBL/GenBank/DDBJ databases">
        <authorList>
            <person name="Nowell W R."/>
        </authorList>
    </citation>
    <scope>NUCLEOTIDE SEQUENCE</scope>
    <source>
        <strain evidence="1">Ploen Becks lab</strain>
    </source>
</reference>
<dbReference type="OrthoDB" id="410381at2759"/>